<dbReference type="NCBIfam" id="TIGR00389">
    <property type="entry name" value="glyS_dimeric"/>
    <property type="match status" value="1"/>
</dbReference>
<dbReference type="STRING" id="556484.B7FXK7"/>
<dbReference type="GO" id="GO:0005739">
    <property type="term" value="C:mitochondrion"/>
    <property type="evidence" value="ECO:0007669"/>
    <property type="project" value="TreeGrafter"/>
</dbReference>
<dbReference type="EC" id="6.1.1.14" evidence="2"/>
<feature type="chain" id="PRO_5002852787" description="glycine--tRNA ligase" evidence="9">
    <location>
        <begin position="27"/>
        <end position="602"/>
    </location>
</feature>
<dbReference type="AlphaFoldDB" id="B7FXK7"/>
<evidence type="ECO:0000256" key="5">
    <source>
        <dbReference type="ARBA" id="ARBA00022741"/>
    </source>
</evidence>
<dbReference type="GO" id="GO:0006426">
    <property type="term" value="P:glycyl-tRNA aminoacylation"/>
    <property type="evidence" value="ECO:0007669"/>
    <property type="project" value="InterPro"/>
</dbReference>
<dbReference type="PANTHER" id="PTHR10745">
    <property type="entry name" value="GLYCYL-TRNA SYNTHETASE/DNA POLYMERASE SUBUNIT GAMMA-2"/>
    <property type="match status" value="1"/>
</dbReference>
<dbReference type="HAMAP" id="MF_00253_B">
    <property type="entry name" value="Gly_tRNA_synth_B"/>
    <property type="match status" value="1"/>
</dbReference>
<dbReference type="CDD" id="cd00774">
    <property type="entry name" value="GlyRS-like_core"/>
    <property type="match status" value="1"/>
</dbReference>
<dbReference type="InterPro" id="IPR036621">
    <property type="entry name" value="Anticodon-bd_dom_sf"/>
</dbReference>
<dbReference type="InterPro" id="IPR022961">
    <property type="entry name" value="Gly_tRNA_ligase_bac"/>
</dbReference>
<evidence type="ECO:0000256" key="1">
    <source>
        <dbReference type="ARBA" id="ARBA00008226"/>
    </source>
</evidence>
<evidence type="ECO:0000256" key="7">
    <source>
        <dbReference type="ARBA" id="ARBA00022917"/>
    </source>
</evidence>
<dbReference type="SUPFAM" id="SSF55681">
    <property type="entry name" value="Class II aaRS and biotin synthetases"/>
    <property type="match status" value="1"/>
</dbReference>
<keyword evidence="12" id="KW-1185">Reference proteome</keyword>
<dbReference type="SMR" id="B7FXK7"/>
<dbReference type="InParanoid" id="B7FXK7"/>
<dbReference type="FunFam" id="3.40.50.800:FF:000002">
    <property type="entry name" value="Glycine--tRNA ligase"/>
    <property type="match status" value="1"/>
</dbReference>
<evidence type="ECO:0000256" key="4">
    <source>
        <dbReference type="ARBA" id="ARBA00022598"/>
    </source>
</evidence>
<keyword evidence="8" id="KW-0030">Aminoacyl-tRNA synthetase</keyword>
<evidence type="ECO:0000256" key="2">
    <source>
        <dbReference type="ARBA" id="ARBA00012829"/>
    </source>
</evidence>
<dbReference type="GO" id="GO:0006264">
    <property type="term" value="P:mitochondrial DNA replication"/>
    <property type="evidence" value="ECO:0007669"/>
    <property type="project" value="TreeGrafter"/>
</dbReference>
<dbReference type="GO" id="GO:0005524">
    <property type="term" value="F:ATP binding"/>
    <property type="evidence" value="ECO:0007669"/>
    <property type="project" value="UniProtKB-KW"/>
</dbReference>
<dbReference type="InterPro" id="IPR033731">
    <property type="entry name" value="GlyRS-like_core"/>
</dbReference>
<dbReference type="PRINTS" id="PR01043">
    <property type="entry name" value="TRNASYNTHGLY"/>
</dbReference>
<dbReference type="PaxDb" id="2850-Phatr50885"/>
<dbReference type="KEGG" id="pti:PHATRDRAFT_50885"/>
<dbReference type="Gene3D" id="3.40.50.800">
    <property type="entry name" value="Anticodon-binding domain"/>
    <property type="match status" value="1"/>
</dbReference>
<keyword evidence="3" id="KW-0963">Cytoplasm</keyword>
<dbReference type="OrthoDB" id="57698at2759"/>
<feature type="signal peptide" evidence="9">
    <location>
        <begin position="1"/>
        <end position="26"/>
    </location>
</feature>
<keyword evidence="9" id="KW-0732">Signal</keyword>
<dbReference type="InterPro" id="IPR002315">
    <property type="entry name" value="tRNA-synt_gly"/>
</dbReference>
<dbReference type="NCBIfam" id="NF003211">
    <property type="entry name" value="PRK04173.1"/>
    <property type="match status" value="1"/>
</dbReference>
<dbReference type="CDD" id="cd00858">
    <property type="entry name" value="GlyRS_anticodon"/>
    <property type="match status" value="1"/>
</dbReference>
<dbReference type="InterPro" id="IPR027031">
    <property type="entry name" value="Gly-tRNA_synthase/POLG2"/>
</dbReference>
<organism evidence="11 12">
    <name type="scientific">Phaeodactylum tricornutum (strain CCAP 1055/1)</name>
    <dbReference type="NCBI Taxonomy" id="556484"/>
    <lineage>
        <taxon>Eukaryota</taxon>
        <taxon>Sar</taxon>
        <taxon>Stramenopiles</taxon>
        <taxon>Ochrophyta</taxon>
        <taxon>Bacillariophyta</taxon>
        <taxon>Bacillariophyceae</taxon>
        <taxon>Bacillariophycidae</taxon>
        <taxon>Naviculales</taxon>
        <taxon>Phaeodactylaceae</taxon>
        <taxon>Phaeodactylum</taxon>
    </lineage>
</organism>
<evidence type="ECO:0000256" key="9">
    <source>
        <dbReference type="SAM" id="SignalP"/>
    </source>
</evidence>
<keyword evidence="7" id="KW-0648">Protein biosynthesis</keyword>
<dbReference type="InterPro" id="IPR002314">
    <property type="entry name" value="aa-tRNA-synt_IIb"/>
</dbReference>
<dbReference type="GO" id="GO:0044281">
    <property type="term" value="P:small molecule metabolic process"/>
    <property type="evidence" value="ECO:0007669"/>
    <property type="project" value="UniProtKB-ARBA"/>
</dbReference>
<accession>B7FXK7</accession>
<proteinExistence type="inferred from homology"/>
<sequence>MPLFRSSSLIMAAILSSCCWMRSCRAFVGPASSISTSAAIQRLTTPLSRHGPLFSTASKKEAEAPSDVVVAEALTYSMEDVVGLCKRRGIIFPSSEIYNGYAGFYDYGPLGSELKKNVKDAWWKNFVMMREDVVGVDSSIIHNPETWKSSGHVDGFSDPMVDCKETKLRYRADQLFYAPVMVSGEAEVLGYLCVQEANEADMAKEAKKQAKALLKSLDRKGETVQEPFDFREVVEATEAEMAQIPSPGSGKPTLTMPRAFNLMFQTQVGALSDAASVAYLRPETAQGIFLNFKNVLTTSRQKIPFGIAQIGKAFRNEITPRNFIFRSREFEQMEVEYFIPPGDEVWPAFHQQWIDDSRAFLLSIGLQEELLGWDVHEGDKLAHYAQACTDITFRFPFGEQELMGIAARGNYDLSQHSEGSGKTCSGVGTLEAFRAFLNSYAICFNSVGLEYYDEQTKEKYIPHCIEPSLGVDRLMLALICSAYAEDEVGGEKRSLLKFDPKIAPIKVAVLPLLKNKEELVSVARDLFDKLRRRWNCQYDAAGAIGRRYRRADEVGTPYCVTIDFDTIETDNAVTIRDRDTTDQVRIPLKDVISYLSERIDGY</sequence>
<dbReference type="Proteomes" id="UP000000759">
    <property type="component" value="Chromosome 7"/>
</dbReference>
<keyword evidence="5" id="KW-0547">Nucleotide-binding</keyword>
<dbReference type="SUPFAM" id="SSF52954">
    <property type="entry name" value="Class II aaRS ABD-related"/>
    <property type="match status" value="1"/>
</dbReference>
<evidence type="ECO:0000256" key="8">
    <source>
        <dbReference type="ARBA" id="ARBA00023146"/>
    </source>
</evidence>
<dbReference type="Pfam" id="PF03129">
    <property type="entry name" value="HGTP_anticodon"/>
    <property type="match status" value="1"/>
</dbReference>
<reference evidence="11 12" key="1">
    <citation type="journal article" date="2008" name="Nature">
        <title>The Phaeodactylum genome reveals the evolutionary history of diatom genomes.</title>
        <authorList>
            <person name="Bowler C."/>
            <person name="Allen A.E."/>
            <person name="Badger J.H."/>
            <person name="Grimwood J."/>
            <person name="Jabbari K."/>
            <person name="Kuo A."/>
            <person name="Maheswari U."/>
            <person name="Martens C."/>
            <person name="Maumus F."/>
            <person name="Otillar R.P."/>
            <person name="Rayko E."/>
            <person name="Salamov A."/>
            <person name="Vandepoele K."/>
            <person name="Beszteri B."/>
            <person name="Gruber A."/>
            <person name="Heijde M."/>
            <person name="Katinka M."/>
            <person name="Mock T."/>
            <person name="Valentin K."/>
            <person name="Verret F."/>
            <person name="Berges J.A."/>
            <person name="Brownlee C."/>
            <person name="Cadoret J.P."/>
            <person name="Chiovitti A."/>
            <person name="Choi C.J."/>
            <person name="Coesel S."/>
            <person name="De Martino A."/>
            <person name="Detter J.C."/>
            <person name="Durkin C."/>
            <person name="Falciatore A."/>
            <person name="Fournet J."/>
            <person name="Haruta M."/>
            <person name="Huysman M.J."/>
            <person name="Jenkins B.D."/>
            <person name="Jiroutova K."/>
            <person name="Jorgensen R.E."/>
            <person name="Joubert Y."/>
            <person name="Kaplan A."/>
            <person name="Kroger N."/>
            <person name="Kroth P.G."/>
            <person name="La Roche J."/>
            <person name="Lindquist E."/>
            <person name="Lommer M."/>
            <person name="Martin-Jezequel V."/>
            <person name="Lopez P.J."/>
            <person name="Lucas S."/>
            <person name="Mangogna M."/>
            <person name="McGinnis K."/>
            <person name="Medlin L.K."/>
            <person name="Montsant A."/>
            <person name="Oudot-Le Secq M.P."/>
            <person name="Napoli C."/>
            <person name="Obornik M."/>
            <person name="Parker M.S."/>
            <person name="Petit J.L."/>
            <person name="Porcel B.M."/>
            <person name="Poulsen N."/>
            <person name="Robison M."/>
            <person name="Rychlewski L."/>
            <person name="Rynearson T.A."/>
            <person name="Schmutz J."/>
            <person name="Shapiro H."/>
            <person name="Siaut M."/>
            <person name="Stanley M."/>
            <person name="Sussman M.R."/>
            <person name="Taylor A.R."/>
            <person name="Vardi A."/>
            <person name="von Dassow P."/>
            <person name="Vyverman W."/>
            <person name="Willis A."/>
            <person name="Wyrwicz L.S."/>
            <person name="Rokhsar D.S."/>
            <person name="Weissenbach J."/>
            <person name="Armbrust E.V."/>
            <person name="Green B.R."/>
            <person name="Van de Peer Y."/>
            <person name="Grigoriev I.V."/>
        </authorList>
    </citation>
    <scope>NUCLEOTIDE SEQUENCE [LARGE SCALE GENOMIC DNA]</scope>
    <source>
        <strain evidence="11 12">CCAP 1055/1</strain>
    </source>
</reference>
<feature type="domain" description="Aminoacyl-transfer RNA synthetases class-II family profile" evidence="10">
    <location>
        <begin position="252"/>
        <end position="511"/>
    </location>
</feature>
<dbReference type="InterPro" id="IPR004154">
    <property type="entry name" value="Anticodon-bd"/>
</dbReference>
<dbReference type="PROSITE" id="PS50862">
    <property type="entry name" value="AA_TRNA_LIGASE_II"/>
    <property type="match status" value="1"/>
</dbReference>
<dbReference type="PROSITE" id="PS51257">
    <property type="entry name" value="PROKAR_LIPOPROTEIN"/>
    <property type="match status" value="1"/>
</dbReference>
<reference evidence="12" key="2">
    <citation type="submission" date="2008-08" db="EMBL/GenBank/DDBJ databases">
        <authorList>
            <consortium name="Diatom Consortium"/>
            <person name="Grigoriev I."/>
            <person name="Grimwood J."/>
            <person name="Kuo A."/>
            <person name="Otillar R.P."/>
            <person name="Salamov A."/>
            <person name="Detter J.C."/>
            <person name="Lindquist E."/>
            <person name="Shapiro H."/>
            <person name="Lucas S."/>
            <person name="Glavina del Rio T."/>
            <person name="Pitluck S."/>
            <person name="Rokhsar D."/>
            <person name="Bowler C."/>
        </authorList>
    </citation>
    <scope>GENOME REANNOTATION</scope>
    <source>
        <strain evidence="12">CCAP 1055/1</strain>
    </source>
</reference>
<keyword evidence="4" id="KW-0436">Ligase</keyword>
<dbReference type="Pfam" id="PF00587">
    <property type="entry name" value="tRNA-synt_2b"/>
    <property type="match status" value="1"/>
</dbReference>
<dbReference type="GO" id="GO:0004820">
    <property type="term" value="F:glycine-tRNA ligase activity"/>
    <property type="evidence" value="ECO:0007669"/>
    <property type="project" value="UniProtKB-EC"/>
</dbReference>
<dbReference type="GeneID" id="7200500"/>
<comment type="similarity">
    <text evidence="1">Belongs to the class-II aminoacyl-tRNA synthetase family.</text>
</comment>
<protein>
    <recommendedName>
        <fullName evidence="2">glycine--tRNA ligase</fullName>
        <ecNumber evidence="2">6.1.1.14</ecNumber>
    </recommendedName>
</protein>
<evidence type="ECO:0000313" key="12">
    <source>
        <dbReference type="Proteomes" id="UP000000759"/>
    </source>
</evidence>
<dbReference type="Gene3D" id="3.30.930.10">
    <property type="entry name" value="Bira Bifunctional Protein, Domain 2"/>
    <property type="match status" value="1"/>
</dbReference>
<evidence type="ECO:0000313" key="11">
    <source>
        <dbReference type="EMBL" id="EEC48559.1"/>
    </source>
</evidence>
<evidence type="ECO:0000259" key="10">
    <source>
        <dbReference type="PROSITE" id="PS50862"/>
    </source>
</evidence>
<name>B7FXK7_PHATC</name>
<dbReference type="EMBL" id="CM000610">
    <property type="protein sequence ID" value="EEC48559.1"/>
    <property type="molecule type" value="Genomic_DNA"/>
</dbReference>
<dbReference type="InterPro" id="IPR006195">
    <property type="entry name" value="aa-tRNA-synth_II"/>
</dbReference>
<dbReference type="RefSeq" id="XP_002179573.1">
    <property type="nucleotide sequence ID" value="XM_002179537.1"/>
</dbReference>
<dbReference type="InterPro" id="IPR045864">
    <property type="entry name" value="aa-tRNA-synth_II/BPL/LPL"/>
</dbReference>
<gene>
    <name evidence="11" type="ORF">PHATRDRAFT_50885</name>
</gene>
<dbReference type="eggNOG" id="KOG2298">
    <property type="taxonomic scope" value="Eukaryota"/>
</dbReference>
<dbReference type="PANTHER" id="PTHR10745:SF8">
    <property type="entry name" value="DNA POLYMERASE SUBUNIT GAMMA-2, MITOCHONDRIAL"/>
    <property type="match status" value="1"/>
</dbReference>
<evidence type="ECO:0000256" key="3">
    <source>
        <dbReference type="ARBA" id="ARBA00022490"/>
    </source>
</evidence>
<keyword evidence="6" id="KW-0067">ATP-binding</keyword>
<evidence type="ECO:0000256" key="6">
    <source>
        <dbReference type="ARBA" id="ARBA00022840"/>
    </source>
</evidence>